<dbReference type="CDD" id="cd06581">
    <property type="entry name" value="TM_PBP1_LivM_like"/>
    <property type="match status" value="1"/>
</dbReference>
<proteinExistence type="predicted"/>
<evidence type="ECO:0000313" key="8">
    <source>
        <dbReference type="Proteomes" id="UP000031553"/>
    </source>
</evidence>
<feature type="transmembrane region" description="Helical" evidence="6">
    <location>
        <begin position="205"/>
        <end position="232"/>
    </location>
</feature>
<dbReference type="OrthoDB" id="9034298at2"/>
<organism evidence="7 8">
    <name type="scientific">Komagataeibacter intermedius AF2</name>
    <dbReference type="NCBI Taxonomy" id="1458464"/>
    <lineage>
        <taxon>Bacteria</taxon>
        <taxon>Pseudomonadati</taxon>
        <taxon>Pseudomonadota</taxon>
        <taxon>Alphaproteobacteria</taxon>
        <taxon>Acetobacterales</taxon>
        <taxon>Acetobacteraceae</taxon>
        <taxon>Komagataeibacter</taxon>
    </lineage>
</organism>
<feature type="transmembrane region" description="Helical" evidence="6">
    <location>
        <begin position="6"/>
        <end position="24"/>
    </location>
</feature>
<dbReference type="Pfam" id="PF02653">
    <property type="entry name" value="BPD_transp_2"/>
    <property type="match status" value="1"/>
</dbReference>
<protein>
    <submittedName>
        <fullName evidence="7">Branched-chain amino acid ABC transporter permease</fullName>
    </submittedName>
</protein>
<evidence type="ECO:0000256" key="4">
    <source>
        <dbReference type="ARBA" id="ARBA00022989"/>
    </source>
</evidence>
<feature type="transmembrane region" description="Helical" evidence="6">
    <location>
        <begin position="123"/>
        <end position="146"/>
    </location>
</feature>
<feature type="transmembrane region" description="Helical" evidence="6">
    <location>
        <begin position="167"/>
        <end position="193"/>
    </location>
</feature>
<evidence type="ECO:0000256" key="2">
    <source>
        <dbReference type="ARBA" id="ARBA00022475"/>
    </source>
</evidence>
<name>A0A0N1N5Y9_9PROT</name>
<dbReference type="RefSeq" id="WP_039735330.1">
    <property type="nucleotide sequence ID" value="NZ_JUFX02000191.1"/>
</dbReference>
<dbReference type="PANTHER" id="PTHR30482:SF20">
    <property type="entry name" value="HIGH-AFFINITY BRANCHED-CHAIN AMINO ACID TRANSPORT SYSTEM PERMEASE PROTEIN LIVM"/>
    <property type="match status" value="1"/>
</dbReference>
<dbReference type="EMBL" id="JUFX02000191">
    <property type="protein sequence ID" value="KPH86832.1"/>
    <property type="molecule type" value="Genomic_DNA"/>
</dbReference>
<accession>A0A0N1N5Y9</accession>
<keyword evidence="4 6" id="KW-1133">Transmembrane helix</keyword>
<gene>
    <name evidence="7" type="ORF">GLUCOINTEAF2_0202538</name>
</gene>
<dbReference type="InterPro" id="IPR043428">
    <property type="entry name" value="LivM-like"/>
</dbReference>
<dbReference type="PANTHER" id="PTHR30482">
    <property type="entry name" value="HIGH-AFFINITY BRANCHED-CHAIN AMINO ACID TRANSPORT SYSTEM PERMEASE"/>
    <property type="match status" value="1"/>
</dbReference>
<sequence>MSGYFSGLLIIFCFNLIGASAAYLSLLAGQLTLATAAFMGVGAYATAYMCNTWNLPVAADILAGGLAATALGALASFLTLRVRGIYFALSTFALGEIIPAVFLDMDSVGGASGYPLPAYISPAVVYAASAAVLAVIVYLGCTRFTLYLTAIRTDPLVTSLMGVPTRGLSIVAFIMGAAIAGLGGGLYAASYSFVEAQHFSIMLSIYYVLMVLLGGIETPFAPVIGAAAFTFLPEIFRASEQWRYAIFAAVLIACMRLRPDGVLTAHLLSRLTRRGAQS</sequence>
<comment type="caution">
    <text evidence="7">The sequence shown here is derived from an EMBL/GenBank/DDBJ whole genome shotgun (WGS) entry which is preliminary data.</text>
</comment>
<keyword evidence="2" id="KW-1003">Cell membrane</keyword>
<keyword evidence="5 6" id="KW-0472">Membrane</keyword>
<dbReference type="Proteomes" id="UP000031553">
    <property type="component" value="Unassembled WGS sequence"/>
</dbReference>
<dbReference type="GO" id="GO:0015658">
    <property type="term" value="F:branched-chain amino acid transmembrane transporter activity"/>
    <property type="evidence" value="ECO:0007669"/>
    <property type="project" value="InterPro"/>
</dbReference>
<evidence type="ECO:0000256" key="3">
    <source>
        <dbReference type="ARBA" id="ARBA00022692"/>
    </source>
</evidence>
<comment type="subcellular location">
    <subcellularLocation>
        <location evidence="1">Cell membrane</location>
        <topology evidence="1">Multi-pass membrane protein</topology>
    </subcellularLocation>
</comment>
<evidence type="ECO:0000256" key="5">
    <source>
        <dbReference type="ARBA" id="ARBA00023136"/>
    </source>
</evidence>
<evidence type="ECO:0000256" key="6">
    <source>
        <dbReference type="SAM" id="Phobius"/>
    </source>
</evidence>
<evidence type="ECO:0000256" key="1">
    <source>
        <dbReference type="ARBA" id="ARBA00004651"/>
    </source>
</evidence>
<dbReference type="InterPro" id="IPR001851">
    <property type="entry name" value="ABC_transp_permease"/>
</dbReference>
<dbReference type="AlphaFoldDB" id="A0A0N1N5Y9"/>
<dbReference type="GO" id="GO:0005886">
    <property type="term" value="C:plasma membrane"/>
    <property type="evidence" value="ECO:0007669"/>
    <property type="project" value="UniProtKB-SubCell"/>
</dbReference>
<keyword evidence="3 6" id="KW-0812">Transmembrane</keyword>
<feature type="transmembrane region" description="Helical" evidence="6">
    <location>
        <begin position="85"/>
        <end position="103"/>
    </location>
</feature>
<feature type="transmembrane region" description="Helical" evidence="6">
    <location>
        <begin position="55"/>
        <end position="78"/>
    </location>
</feature>
<evidence type="ECO:0000313" key="7">
    <source>
        <dbReference type="EMBL" id="KPH86832.1"/>
    </source>
</evidence>
<reference evidence="7 8" key="1">
    <citation type="submission" date="2015-07" db="EMBL/GenBank/DDBJ databases">
        <title>Draft Genome Sequence of Komagataeibacter intermedius Strain AF2, Isolated from Kombucha Tea.</title>
        <authorList>
            <person name="Santos R.A."/>
            <person name="Berretta A.A."/>
            <person name="Barud H.S."/>
            <person name="Ribeiro S.J."/>
            <person name="Gonzalez-Garcia L.N."/>
            <person name="Zucchi T.D."/>
            <person name="Goldman G.H."/>
            <person name="Riano-Pachon D.M."/>
        </authorList>
    </citation>
    <scope>NUCLEOTIDE SEQUENCE [LARGE SCALE GENOMIC DNA]</scope>
    <source>
        <strain evidence="7 8">AF2</strain>
    </source>
</reference>